<evidence type="ECO:0000256" key="1">
    <source>
        <dbReference type="SAM" id="SignalP"/>
    </source>
</evidence>
<accession>A0A2M3ZPR7</accession>
<evidence type="ECO:0000313" key="2">
    <source>
        <dbReference type="EMBL" id="MBW30482.1"/>
    </source>
</evidence>
<reference evidence="2" key="1">
    <citation type="submission" date="2018-01" db="EMBL/GenBank/DDBJ databases">
        <title>An insight into the sialome of Amazonian anophelines.</title>
        <authorList>
            <person name="Ribeiro J.M."/>
            <person name="Scarpassa V."/>
            <person name="Calvo E."/>
        </authorList>
    </citation>
    <scope>NUCLEOTIDE SEQUENCE</scope>
    <source>
        <tissue evidence="2">Salivary glands</tissue>
    </source>
</reference>
<dbReference type="EMBL" id="GGFM01009731">
    <property type="protein sequence ID" value="MBW30482.1"/>
    <property type="molecule type" value="Transcribed_RNA"/>
</dbReference>
<proteinExistence type="predicted"/>
<feature type="signal peptide" evidence="1">
    <location>
        <begin position="1"/>
        <end position="17"/>
    </location>
</feature>
<dbReference type="AlphaFoldDB" id="A0A2M3ZPR7"/>
<sequence length="72" mass="7707">MTVFLTVFLYHFSYCSASADKLQLLFTVSAAVSVAVFAAVSCCCLDGNGLNAAVYDCPGVCPDVVFILFYCM</sequence>
<name>A0A2M3ZPR7_9DIPT</name>
<feature type="chain" id="PRO_5014992663" evidence="1">
    <location>
        <begin position="18"/>
        <end position="72"/>
    </location>
</feature>
<protein>
    <submittedName>
        <fullName evidence="2">Putative secreted peptide</fullName>
    </submittedName>
</protein>
<organism evidence="2">
    <name type="scientific">Anopheles braziliensis</name>
    <dbReference type="NCBI Taxonomy" id="58242"/>
    <lineage>
        <taxon>Eukaryota</taxon>
        <taxon>Metazoa</taxon>
        <taxon>Ecdysozoa</taxon>
        <taxon>Arthropoda</taxon>
        <taxon>Hexapoda</taxon>
        <taxon>Insecta</taxon>
        <taxon>Pterygota</taxon>
        <taxon>Neoptera</taxon>
        <taxon>Endopterygota</taxon>
        <taxon>Diptera</taxon>
        <taxon>Nematocera</taxon>
        <taxon>Culicoidea</taxon>
        <taxon>Culicidae</taxon>
        <taxon>Anophelinae</taxon>
        <taxon>Anopheles</taxon>
    </lineage>
</organism>
<keyword evidence="1" id="KW-0732">Signal</keyword>